<dbReference type="RefSeq" id="WP_090082918.1">
    <property type="nucleotide sequence ID" value="NZ_FOMR01000003.1"/>
</dbReference>
<dbReference type="Proteomes" id="UP000199474">
    <property type="component" value="Unassembled WGS sequence"/>
</dbReference>
<reference evidence="2" key="1">
    <citation type="submission" date="2016-10" db="EMBL/GenBank/DDBJ databases">
        <authorList>
            <person name="Varghese N."/>
            <person name="Submissions S."/>
        </authorList>
    </citation>
    <scope>NUCLEOTIDE SEQUENCE [LARGE SCALE GENOMIC DNA]</scope>
    <source>
        <strain evidence="2">DSM 22530</strain>
    </source>
</reference>
<dbReference type="AlphaFoldDB" id="A0A1I1UPE9"/>
<dbReference type="STRING" id="640948.SAMN05216238_103265"/>
<dbReference type="InterPro" id="IPR007169">
    <property type="entry name" value="RemA-like"/>
</dbReference>
<gene>
    <name evidence="1" type="ORF">SAMN05216238_103265</name>
</gene>
<dbReference type="Pfam" id="PF04025">
    <property type="entry name" value="RemA-like"/>
    <property type="match status" value="1"/>
</dbReference>
<keyword evidence="2" id="KW-1185">Reference proteome</keyword>
<dbReference type="OrthoDB" id="9811390at2"/>
<evidence type="ECO:0000313" key="1">
    <source>
        <dbReference type="EMBL" id="SFD71508.1"/>
    </source>
</evidence>
<accession>A0A1I1UPE9</accession>
<protein>
    <recommendedName>
        <fullName evidence="3">DUF370 domain-containing protein</fullName>
    </recommendedName>
</protein>
<evidence type="ECO:0008006" key="3">
    <source>
        <dbReference type="Google" id="ProtNLM"/>
    </source>
</evidence>
<organism evidence="1 2">
    <name type="scientific">Lentibacillus persicus</name>
    <dbReference type="NCBI Taxonomy" id="640948"/>
    <lineage>
        <taxon>Bacteria</taxon>
        <taxon>Bacillati</taxon>
        <taxon>Bacillota</taxon>
        <taxon>Bacilli</taxon>
        <taxon>Bacillales</taxon>
        <taxon>Bacillaceae</taxon>
        <taxon>Lentibacillus</taxon>
    </lineage>
</organism>
<sequence>MFIHIGNDNVIQSKDVISIIDHSVVTSSGTMEKLIENNTKQQKVFGPTDEAKSVVVTSEQIYFSSLSVSTLKKRASMISTINKLEDYSDEIE</sequence>
<evidence type="ECO:0000313" key="2">
    <source>
        <dbReference type="Proteomes" id="UP000199474"/>
    </source>
</evidence>
<dbReference type="NCBIfam" id="NF046065">
    <property type="entry name" value="MtxRegRemB"/>
    <property type="match status" value="1"/>
</dbReference>
<name>A0A1I1UPE9_9BACI</name>
<dbReference type="EMBL" id="FOMR01000003">
    <property type="protein sequence ID" value="SFD71508.1"/>
    <property type="molecule type" value="Genomic_DNA"/>
</dbReference>
<proteinExistence type="predicted"/>